<dbReference type="InterPro" id="IPR045167">
    <property type="entry name" value="Hobbit"/>
</dbReference>
<organism evidence="2 3">
    <name type="scientific">Angiostrongylus cantonensis</name>
    <name type="common">Rat lungworm</name>
    <dbReference type="NCBI Taxonomy" id="6313"/>
    <lineage>
        <taxon>Eukaryota</taxon>
        <taxon>Metazoa</taxon>
        <taxon>Ecdysozoa</taxon>
        <taxon>Nematoda</taxon>
        <taxon>Chromadorea</taxon>
        <taxon>Rhabditida</taxon>
        <taxon>Rhabditina</taxon>
        <taxon>Rhabditomorpha</taxon>
        <taxon>Strongyloidea</taxon>
        <taxon>Metastrongylidae</taxon>
        <taxon>Angiostrongylus</taxon>
    </lineage>
</organism>
<proteinExistence type="predicted"/>
<evidence type="ECO:0000313" key="3">
    <source>
        <dbReference type="WBParaSite" id="ACAC_0001293101-mRNA-1"/>
    </source>
</evidence>
<dbReference type="AlphaFoldDB" id="A0A0K0DMK8"/>
<dbReference type="Proteomes" id="UP000035642">
    <property type="component" value="Unassembled WGS sequence"/>
</dbReference>
<evidence type="ECO:0000313" key="2">
    <source>
        <dbReference type="Proteomes" id="UP000035642"/>
    </source>
</evidence>
<dbReference type="PANTHER" id="PTHR15678:SF6">
    <property type="entry name" value="BRIDGE-LIKE LIPID TRANSFER PROTEIN FAMILY MEMBER 2"/>
    <property type="match status" value="1"/>
</dbReference>
<dbReference type="Pfam" id="PF10344">
    <property type="entry name" value="Hobbit"/>
    <property type="match status" value="1"/>
</dbReference>
<protein>
    <submittedName>
        <fullName evidence="3">Fmp27_GFWDK domain-containing protein</fullName>
    </submittedName>
</protein>
<dbReference type="InterPro" id="IPR019441">
    <property type="entry name" value="FMP27/BLTP2/Hobbit_GFWDK_RBG"/>
</dbReference>
<keyword evidence="2" id="KW-1185">Reference proteome</keyword>
<reference evidence="3" key="2">
    <citation type="submission" date="2017-02" db="UniProtKB">
        <authorList>
            <consortium name="WormBaseParasite"/>
        </authorList>
    </citation>
    <scope>IDENTIFICATION</scope>
</reference>
<sequence length="488" mass="56472">MGITEVCFIFLNIVSSIAHCPTRPCRHLAVLLSWVLSVVFQCPLEIGGVGWCRLSDVRIRLPSGLLVHVDNFQLHLFSVLVRICQISIFQYCGLHIARGHLVLLDALPDCMIHVTADELLMETFRSREGWQLEMSCILTRGKAIRRHAIMGHSLLDLALQFRLSLDIAGGRLENIRFRVEDPSVWLWAAASFVFYLPYEFNFAQVFDEFVNSIKWVKLLHGLKKEPFPPGAPLPADVRILFKVLMLVYECERRRQMLADRLLSFKKSNPLLPQAMIDELFAMLLEKNSAIYVERWNKLNLRPLFVSTWIDWDLRAFADASLHDFEKCVELIREFDPLSVYPSGELQFSTLWSRGVELDMKEWSITFKDYPIPYLLTKNVHFFGSLVGAEEFEGRSIRECQIPLPKPWEALTVERNMAPLKFYYDMQCGKYYCQVCSDWKLGTPPCLTGQNSARSFPFVLKINFLGGKACRPLSRRQRFMVSNNFYCDQ</sequence>
<name>A0A0K0DMK8_ANGCA</name>
<dbReference type="WBParaSite" id="ACAC_0001293101-mRNA-1">
    <property type="protein sequence ID" value="ACAC_0001293101-mRNA-1"/>
    <property type="gene ID" value="ACAC_0001293101"/>
</dbReference>
<dbReference type="STRING" id="6313.A0A0K0DMK8"/>
<dbReference type="PANTHER" id="PTHR15678">
    <property type="entry name" value="ANTIGEN MLAA-22-RELATED"/>
    <property type="match status" value="1"/>
</dbReference>
<accession>A0A0K0DMK8</accession>
<feature type="domain" description="FMP27/BLTP2/Hobbit GFWDK motif-containing RBG unit" evidence="1">
    <location>
        <begin position="368"/>
        <end position="447"/>
    </location>
</feature>
<dbReference type="SMART" id="SM01214">
    <property type="entry name" value="Fmp27_GFWDK"/>
    <property type="match status" value="1"/>
</dbReference>
<reference evidence="2" key="1">
    <citation type="submission" date="2012-09" db="EMBL/GenBank/DDBJ databases">
        <authorList>
            <person name="Martin A.A."/>
        </authorList>
    </citation>
    <scope>NUCLEOTIDE SEQUENCE</scope>
</reference>
<evidence type="ECO:0000259" key="1">
    <source>
        <dbReference type="SMART" id="SM01214"/>
    </source>
</evidence>